<organism evidence="1 2">
    <name type="scientific">Tuber aestivum</name>
    <name type="common">summer truffle</name>
    <dbReference type="NCBI Taxonomy" id="59557"/>
    <lineage>
        <taxon>Eukaryota</taxon>
        <taxon>Fungi</taxon>
        <taxon>Dikarya</taxon>
        <taxon>Ascomycota</taxon>
        <taxon>Pezizomycotina</taxon>
        <taxon>Pezizomycetes</taxon>
        <taxon>Pezizales</taxon>
        <taxon>Tuberaceae</taxon>
        <taxon>Tuber</taxon>
    </lineage>
</organism>
<evidence type="ECO:0000313" key="1">
    <source>
        <dbReference type="EMBL" id="CUS13470.1"/>
    </source>
</evidence>
<dbReference type="InterPro" id="IPR016813">
    <property type="entry name" value="NADH_Ub_cplx-1_21kDa"/>
</dbReference>
<dbReference type="AlphaFoldDB" id="A0A292Q429"/>
<evidence type="ECO:0008006" key="3">
    <source>
        <dbReference type="Google" id="ProtNLM"/>
    </source>
</evidence>
<accession>A0A292Q429</accession>
<sequence length="179" mass="19393">MSVQPVVKKYTVGSRGIWEIIRRFLAVDPNRSSGVPLNPTFRNPGPGSFPAHEYTDPVTLPAADIAQNPYWQRDTRRNYPQLSTFKQSDVAVLLELGSAASPRIGVGQEGERQLVVVKEEGEKGGLPLAFEKGGERAVSEVLRADGLPPLPGQGMTWKIAKDEDILAGTSISGQGKMLI</sequence>
<evidence type="ECO:0000313" key="2">
    <source>
        <dbReference type="Proteomes" id="UP001412239"/>
    </source>
</evidence>
<keyword evidence="2" id="KW-1185">Reference proteome</keyword>
<reference evidence="1" key="1">
    <citation type="submission" date="2015-10" db="EMBL/GenBank/DDBJ databases">
        <authorList>
            <person name="Regsiter A."/>
            <person name="william w."/>
        </authorList>
    </citation>
    <scope>NUCLEOTIDE SEQUENCE</scope>
    <source>
        <strain evidence="1">Montdore</strain>
    </source>
</reference>
<dbReference type="PANTHER" id="PTHR37325">
    <property type="entry name" value="OXIDOREDUCTASE 21 KDA SUBUNIT, PUTATIVE (AFU_ORTHOLOGUE AFUA_4G05910)-RELATED"/>
    <property type="match status" value="1"/>
</dbReference>
<dbReference type="CDD" id="cd22849">
    <property type="entry name" value="NuzM"/>
    <property type="match status" value="1"/>
</dbReference>
<proteinExistence type="predicted"/>
<name>A0A292Q429_9PEZI</name>
<dbReference type="Proteomes" id="UP001412239">
    <property type="component" value="Unassembled WGS sequence"/>
</dbReference>
<dbReference type="PIRSF" id="PIRSF022976">
    <property type="entry name" value="NADH_Oxi_21kDa"/>
    <property type="match status" value="1"/>
</dbReference>
<dbReference type="PANTHER" id="PTHR37325:SF1">
    <property type="entry name" value="OXIDOREDUCTASE 21 KDA SUBUNIT, PUTATIVE (AFU_ORTHOLOGUE AFUA_4G05910)-RELATED"/>
    <property type="match status" value="1"/>
</dbReference>
<dbReference type="EMBL" id="LN890972">
    <property type="protein sequence ID" value="CUS13470.1"/>
    <property type="molecule type" value="Genomic_DNA"/>
</dbReference>
<protein>
    <recommendedName>
        <fullName evidence="3">NADH-ubiquinone oxidoreductase 21.3 kDa subunit</fullName>
    </recommendedName>
</protein>
<gene>
    <name evidence="1" type="ORF">GSTUAT00002408001</name>
</gene>